<gene>
    <name evidence="1" type="ORF">FHR38_001479</name>
</gene>
<evidence type="ECO:0000313" key="1">
    <source>
        <dbReference type="EMBL" id="MBB4957746.1"/>
    </source>
</evidence>
<protein>
    <submittedName>
        <fullName evidence="1">Putative phosphoglycerate mutase</fullName>
        <ecNumber evidence="1">5.4.2.12</ecNumber>
    </submittedName>
</protein>
<dbReference type="InterPro" id="IPR050275">
    <property type="entry name" value="PGM_Phosphatase"/>
</dbReference>
<proteinExistence type="predicted"/>
<dbReference type="InterPro" id="IPR029033">
    <property type="entry name" value="His_PPase_superfam"/>
</dbReference>
<dbReference type="GO" id="GO:0005737">
    <property type="term" value="C:cytoplasm"/>
    <property type="evidence" value="ECO:0007669"/>
    <property type="project" value="TreeGrafter"/>
</dbReference>
<dbReference type="GO" id="GO:0016791">
    <property type="term" value="F:phosphatase activity"/>
    <property type="evidence" value="ECO:0007669"/>
    <property type="project" value="TreeGrafter"/>
</dbReference>
<keyword evidence="1" id="KW-0413">Isomerase</keyword>
<dbReference type="Pfam" id="PF00300">
    <property type="entry name" value="His_Phos_1"/>
    <property type="match status" value="1"/>
</dbReference>
<dbReference type="RefSeq" id="WP_184533947.1">
    <property type="nucleotide sequence ID" value="NZ_JACHJW010000001.1"/>
</dbReference>
<dbReference type="Gene3D" id="3.40.50.1240">
    <property type="entry name" value="Phosphoglycerate mutase-like"/>
    <property type="match status" value="1"/>
</dbReference>
<dbReference type="Proteomes" id="UP000578819">
    <property type="component" value="Unassembled WGS sequence"/>
</dbReference>
<dbReference type="AlphaFoldDB" id="A0A7W7SNL9"/>
<dbReference type="InterPro" id="IPR013078">
    <property type="entry name" value="His_Pase_superF_clade-1"/>
</dbReference>
<accession>A0A7W7SNL9</accession>
<dbReference type="CDD" id="cd07067">
    <property type="entry name" value="HP_PGM_like"/>
    <property type="match status" value="1"/>
</dbReference>
<dbReference type="SUPFAM" id="SSF53254">
    <property type="entry name" value="Phosphoglycerate mutase-like"/>
    <property type="match status" value="1"/>
</dbReference>
<evidence type="ECO:0000313" key="2">
    <source>
        <dbReference type="Proteomes" id="UP000578819"/>
    </source>
</evidence>
<dbReference type="PANTHER" id="PTHR48100:SF1">
    <property type="entry name" value="HISTIDINE PHOSPHATASE FAMILY PROTEIN-RELATED"/>
    <property type="match status" value="1"/>
</dbReference>
<comment type="caution">
    <text evidence="1">The sequence shown here is derived from an EMBL/GenBank/DDBJ whole genome shotgun (WGS) entry which is preliminary data.</text>
</comment>
<keyword evidence="2" id="KW-1185">Reference proteome</keyword>
<name>A0A7W7SNL9_9ACTN</name>
<dbReference type="EMBL" id="JACHJW010000001">
    <property type="protein sequence ID" value="MBB4957746.1"/>
    <property type="molecule type" value="Genomic_DNA"/>
</dbReference>
<dbReference type="PANTHER" id="PTHR48100">
    <property type="entry name" value="BROAD-SPECIFICITY PHOSPHATASE YOR283W-RELATED"/>
    <property type="match status" value="1"/>
</dbReference>
<sequence>MTIRTVATLIRHAEAACNAAAIVGGEKGCTGLTSLGHRQANAVAGRISAEHHIEPYDMLVCSPRLRVRQTTEPISTATGLPYTVINDLRGPDHGDADAQPWAQIKETFGGSMQHQPDKPIAPGGDSWNSYLDRATAALDRILTEHEGNRILIIGHSETIEAAHNLLLGLPRGSSTRVWIHSNHTAIARWRLQVNRRGRATWLLDTHNDTQHLAELP</sequence>
<dbReference type="GO" id="GO:0004619">
    <property type="term" value="F:phosphoglycerate mutase activity"/>
    <property type="evidence" value="ECO:0007669"/>
    <property type="project" value="UniProtKB-EC"/>
</dbReference>
<reference evidence="1 2" key="1">
    <citation type="submission" date="2020-08" db="EMBL/GenBank/DDBJ databases">
        <title>Sequencing the genomes of 1000 actinobacteria strains.</title>
        <authorList>
            <person name="Klenk H.-P."/>
        </authorList>
    </citation>
    <scope>NUCLEOTIDE SEQUENCE [LARGE SCALE GENOMIC DNA]</scope>
    <source>
        <strain evidence="1 2">DSM 45886</strain>
    </source>
</reference>
<dbReference type="SMART" id="SM00855">
    <property type="entry name" value="PGAM"/>
    <property type="match status" value="1"/>
</dbReference>
<dbReference type="EC" id="5.4.2.12" evidence="1"/>
<organism evidence="1 2">
    <name type="scientific">Micromonospora polyrhachis</name>
    <dbReference type="NCBI Taxonomy" id="1282883"/>
    <lineage>
        <taxon>Bacteria</taxon>
        <taxon>Bacillati</taxon>
        <taxon>Actinomycetota</taxon>
        <taxon>Actinomycetes</taxon>
        <taxon>Micromonosporales</taxon>
        <taxon>Micromonosporaceae</taxon>
        <taxon>Micromonospora</taxon>
    </lineage>
</organism>